<name>E1WXY5_HALMS</name>
<reference evidence="3" key="1">
    <citation type="journal article" date="2013" name="ISME J.">
        <title>A small predatory core genome in the divergent marine Bacteriovorax marinus SJ and the terrestrial Bdellovibrio bacteriovorus.</title>
        <authorList>
            <person name="Crossman L.C."/>
            <person name="Chen H."/>
            <person name="Cerdeno-Tarraga A.M."/>
            <person name="Brooks K."/>
            <person name="Quail M.A."/>
            <person name="Pineiro S.A."/>
            <person name="Hobley L."/>
            <person name="Sockett R.E."/>
            <person name="Bentley S.D."/>
            <person name="Parkhill J."/>
            <person name="Williams H.N."/>
            <person name="Stine O.C."/>
        </authorList>
    </citation>
    <scope>NUCLEOTIDE SEQUENCE [LARGE SCALE GENOMIC DNA]</scope>
    <source>
        <strain evidence="3">ATCC BAA-682 / DSM 15412 / SJ</strain>
    </source>
</reference>
<evidence type="ECO:0000256" key="1">
    <source>
        <dbReference type="SAM" id="MobiDB-lite"/>
    </source>
</evidence>
<dbReference type="AlphaFoldDB" id="E1WXY5"/>
<gene>
    <name evidence="2" type="ordered locus">BMS_1058</name>
</gene>
<feature type="compositionally biased region" description="Basic and acidic residues" evidence="1">
    <location>
        <begin position="54"/>
        <end position="73"/>
    </location>
</feature>
<protein>
    <submittedName>
        <fullName evidence="2">Uncharacterized protein</fullName>
    </submittedName>
</protein>
<dbReference type="EMBL" id="FQ312005">
    <property type="protein sequence ID" value="CBW25942.1"/>
    <property type="molecule type" value="Genomic_DNA"/>
</dbReference>
<proteinExistence type="predicted"/>
<dbReference type="STRING" id="862908.BMS_1058"/>
<dbReference type="PATRIC" id="fig|862908.3.peg.1009"/>
<dbReference type="KEGG" id="bmx:BMS_1058"/>
<dbReference type="RefSeq" id="WP_014243726.1">
    <property type="nucleotide sequence ID" value="NC_016620.1"/>
</dbReference>
<organism evidence="2 3">
    <name type="scientific">Halobacteriovorax marinus (strain ATCC BAA-682 / DSM 15412 / SJ)</name>
    <name type="common">Bacteriovorax marinus</name>
    <dbReference type="NCBI Taxonomy" id="862908"/>
    <lineage>
        <taxon>Bacteria</taxon>
        <taxon>Pseudomonadati</taxon>
        <taxon>Bdellovibrionota</taxon>
        <taxon>Bacteriovoracia</taxon>
        <taxon>Bacteriovoracales</taxon>
        <taxon>Halobacteriovoraceae</taxon>
        <taxon>Halobacteriovorax</taxon>
    </lineage>
</organism>
<feature type="region of interest" description="Disordered" evidence="1">
    <location>
        <begin position="54"/>
        <end position="78"/>
    </location>
</feature>
<dbReference type="Proteomes" id="UP000008963">
    <property type="component" value="Chromosome"/>
</dbReference>
<evidence type="ECO:0000313" key="2">
    <source>
        <dbReference type="EMBL" id="CBW25942.1"/>
    </source>
</evidence>
<accession>E1WXY5</accession>
<evidence type="ECO:0000313" key="3">
    <source>
        <dbReference type="Proteomes" id="UP000008963"/>
    </source>
</evidence>
<sequence>MIMIKFVKVFFILLISTVFLTSSPQLSEIGQVIDLHLTEYSEFNLYHHDNIDDMPHTHTHKHSEDGEEHEHGHNHSKVTQTEVKLLVNSANISPKVKYLRIKRSFLEKNLFSKAYPNDILRPPIAS</sequence>
<dbReference type="HOGENOM" id="CLU_1978430_0_0_7"/>
<dbReference type="OrthoDB" id="5298913at2"/>
<keyword evidence="3" id="KW-1185">Reference proteome</keyword>